<keyword evidence="3 7" id="KW-0812">Transmembrane</keyword>
<feature type="transmembrane region" description="Helical" evidence="7">
    <location>
        <begin position="37"/>
        <end position="54"/>
    </location>
</feature>
<feature type="region of interest" description="Disordered" evidence="6">
    <location>
        <begin position="340"/>
        <end position="365"/>
    </location>
</feature>
<reference evidence="9" key="1">
    <citation type="journal article" date="2019" name="Int. J. Syst. Evol. Microbiol.">
        <title>The Global Catalogue of Microorganisms (GCM) 10K type strain sequencing project: providing services to taxonomists for standard genome sequencing and annotation.</title>
        <authorList>
            <consortium name="The Broad Institute Genomics Platform"/>
            <consortium name="The Broad Institute Genome Sequencing Center for Infectious Disease"/>
            <person name="Wu L."/>
            <person name="Ma J."/>
        </authorList>
    </citation>
    <scope>NUCLEOTIDE SEQUENCE [LARGE SCALE GENOMIC DNA]</scope>
    <source>
        <strain evidence="9">DFY41</strain>
    </source>
</reference>
<dbReference type="PANTHER" id="PTHR30482">
    <property type="entry name" value="HIGH-AFFINITY BRANCHED-CHAIN AMINO ACID TRANSPORT SYSTEM PERMEASE"/>
    <property type="match status" value="1"/>
</dbReference>
<feature type="transmembrane region" description="Helical" evidence="7">
    <location>
        <begin position="251"/>
        <end position="280"/>
    </location>
</feature>
<dbReference type="InterPro" id="IPR043428">
    <property type="entry name" value="LivM-like"/>
</dbReference>
<dbReference type="CDD" id="cd06581">
    <property type="entry name" value="TM_PBP1_LivM_like"/>
    <property type="match status" value="1"/>
</dbReference>
<evidence type="ECO:0000256" key="3">
    <source>
        <dbReference type="ARBA" id="ARBA00022692"/>
    </source>
</evidence>
<sequence length="365" mass="38173">MNRILDRVGLPVTLFVLVAALAGLVHAMSPASLQRTVIVILINVVLVIGLYVFTGNSGVYSFGHLAFAMLGAYAGGLLVMPTELKEIQVPDAPAFLRAIEVSPPVAVLLAGLIAALVAIPVAIPLSRIGGLSAGLATVAMLLSMNVVASEWTDVTRGRRALSSIPTETTLAWALFWVLVVLLVAGLHQTSSSGRQLRASRDDEVAAAASGVRTSLLRGQAFVLSAFVTGVGGALFVMFLGSVSPSVFYLDYTFIIIAMLVVGGAHSLTGAALGAIVVGALQEFLRRVEGGNLLGLDIPSRPGLANIALGVLLVVMLVRLPRGLSGGRDLHWWRRWSTASSTSGAAEPHDGPEASETSQEQQTARR</sequence>
<evidence type="ECO:0000313" key="9">
    <source>
        <dbReference type="Proteomes" id="UP001596087"/>
    </source>
</evidence>
<comment type="subcellular location">
    <subcellularLocation>
        <location evidence="1">Cell membrane</location>
        <topology evidence="1">Multi-pass membrane protein</topology>
    </subcellularLocation>
</comment>
<evidence type="ECO:0000256" key="1">
    <source>
        <dbReference type="ARBA" id="ARBA00004651"/>
    </source>
</evidence>
<protein>
    <submittedName>
        <fullName evidence="8">Branched-chain amino acid ABC transporter permease</fullName>
    </submittedName>
</protein>
<feature type="transmembrane region" description="Helical" evidence="7">
    <location>
        <begin position="169"/>
        <end position="187"/>
    </location>
</feature>
<feature type="transmembrane region" description="Helical" evidence="7">
    <location>
        <begin position="220"/>
        <end position="239"/>
    </location>
</feature>
<keyword evidence="5 7" id="KW-0472">Membrane</keyword>
<keyword evidence="2" id="KW-1003">Cell membrane</keyword>
<feature type="compositionally biased region" description="Polar residues" evidence="6">
    <location>
        <begin position="354"/>
        <end position="365"/>
    </location>
</feature>
<evidence type="ECO:0000256" key="7">
    <source>
        <dbReference type="SAM" id="Phobius"/>
    </source>
</evidence>
<feature type="transmembrane region" description="Helical" evidence="7">
    <location>
        <begin position="101"/>
        <end position="123"/>
    </location>
</feature>
<keyword evidence="4 7" id="KW-1133">Transmembrane helix</keyword>
<evidence type="ECO:0000256" key="2">
    <source>
        <dbReference type="ARBA" id="ARBA00022475"/>
    </source>
</evidence>
<feature type="transmembrane region" description="Helical" evidence="7">
    <location>
        <begin position="130"/>
        <end position="149"/>
    </location>
</feature>
<evidence type="ECO:0000256" key="6">
    <source>
        <dbReference type="SAM" id="MobiDB-lite"/>
    </source>
</evidence>
<proteinExistence type="predicted"/>
<dbReference type="InterPro" id="IPR001851">
    <property type="entry name" value="ABC_transp_permease"/>
</dbReference>
<comment type="caution">
    <text evidence="8">The sequence shown here is derived from an EMBL/GenBank/DDBJ whole genome shotgun (WGS) entry which is preliminary data.</text>
</comment>
<name>A0ABW0BG13_9ACTN</name>
<evidence type="ECO:0000256" key="5">
    <source>
        <dbReference type="ARBA" id="ARBA00023136"/>
    </source>
</evidence>
<keyword evidence="9" id="KW-1185">Reference proteome</keyword>
<accession>A0ABW0BG13</accession>
<evidence type="ECO:0000256" key="4">
    <source>
        <dbReference type="ARBA" id="ARBA00022989"/>
    </source>
</evidence>
<dbReference type="Pfam" id="PF02653">
    <property type="entry name" value="BPD_transp_2"/>
    <property type="match status" value="1"/>
</dbReference>
<dbReference type="Proteomes" id="UP001596087">
    <property type="component" value="Unassembled WGS sequence"/>
</dbReference>
<dbReference type="RefSeq" id="WP_378588159.1">
    <property type="nucleotide sequence ID" value="NZ_JBHSKD010000006.1"/>
</dbReference>
<gene>
    <name evidence="8" type="ORF">ACFPGP_05805</name>
</gene>
<dbReference type="EMBL" id="JBHSKD010000006">
    <property type="protein sequence ID" value="MFC5176178.1"/>
    <property type="molecule type" value="Genomic_DNA"/>
</dbReference>
<evidence type="ECO:0000313" key="8">
    <source>
        <dbReference type="EMBL" id="MFC5176178.1"/>
    </source>
</evidence>
<organism evidence="8 9">
    <name type="scientific">Nocardioides taihuensis</name>
    <dbReference type="NCBI Taxonomy" id="1835606"/>
    <lineage>
        <taxon>Bacteria</taxon>
        <taxon>Bacillati</taxon>
        <taxon>Actinomycetota</taxon>
        <taxon>Actinomycetes</taxon>
        <taxon>Propionibacteriales</taxon>
        <taxon>Nocardioidaceae</taxon>
        <taxon>Nocardioides</taxon>
    </lineage>
</organism>
<dbReference type="PANTHER" id="PTHR30482:SF10">
    <property type="entry name" value="HIGH-AFFINITY BRANCHED-CHAIN AMINO ACID TRANSPORT PROTEIN BRAE"/>
    <property type="match status" value="1"/>
</dbReference>
<feature type="transmembrane region" description="Helical" evidence="7">
    <location>
        <begin position="61"/>
        <end position="81"/>
    </location>
</feature>